<evidence type="ECO:0000256" key="7">
    <source>
        <dbReference type="SAM" id="Phobius"/>
    </source>
</evidence>
<comment type="caution">
    <text evidence="9">The sequence shown here is derived from an EMBL/GenBank/DDBJ whole genome shotgun (WGS) entry which is preliminary data.</text>
</comment>
<protein>
    <submittedName>
        <fullName evidence="9">L domain-like protein</fullName>
    </submittedName>
</protein>
<feature type="compositionally biased region" description="Low complexity" evidence="6">
    <location>
        <begin position="376"/>
        <end position="396"/>
    </location>
</feature>
<evidence type="ECO:0000256" key="4">
    <source>
        <dbReference type="ARBA" id="ARBA00022737"/>
    </source>
</evidence>
<keyword evidence="10" id="KW-1185">Reference proteome</keyword>
<dbReference type="InterPro" id="IPR032675">
    <property type="entry name" value="LRR_dom_sf"/>
</dbReference>
<reference evidence="9 10" key="1">
    <citation type="submission" date="2016-08" db="EMBL/GenBank/DDBJ databases">
        <title>A Parts List for Fungal Cellulosomes Revealed by Comparative Genomics.</title>
        <authorList>
            <consortium name="DOE Joint Genome Institute"/>
            <person name="Haitjema C.H."/>
            <person name="Gilmore S.P."/>
            <person name="Henske J.K."/>
            <person name="Solomon K.V."/>
            <person name="De Groot R."/>
            <person name="Kuo A."/>
            <person name="Mondo S.J."/>
            <person name="Salamov A.A."/>
            <person name="Labutti K."/>
            <person name="Zhao Z."/>
            <person name="Chiniquy J."/>
            <person name="Barry K."/>
            <person name="Brewer H.M."/>
            <person name="Purvine S.O."/>
            <person name="Wright A.T."/>
            <person name="Boxma B."/>
            <person name="Van Alen T."/>
            <person name="Hackstein J.H."/>
            <person name="Baker S.E."/>
            <person name="Grigoriev I.V."/>
            <person name="O'Malley M.A."/>
        </authorList>
    </citation>
    <scope>NUCLEOTIDE SEQUENCE [LARGE SCALE GENOMIC DNA]</scope>
    <source>
        <strain evidence="9 10">S4</strain>
    </source>
</reference>
<dbReference type="PANTHER" id="PTHR48059:SF30">
    <property type="entry name" value="OS06G0587000 PROTEIN"/>
    <property type="match status" value="1"/>
</dbReference>
<feature type="region of interest" description="Disordered" evidence="6">
    <location>
        <begin position="376"/>
        <end position="397"/>
    </location>
</feature>
<evidence type="ECO:0000256" key="1">
    <source>
        <dbReference type="ARBA" id="ARBA00004196"/>
    </source>
</evidence>
<dbReference type="GO" id="GO:0016020">
    <property type="term" value="C:membrane"/>
    <property type="evidence" value="ECO:0007669"/>
    <property type="project" value="UniProtKB-SubCell"/>
</dbReference>
<evidence type="ECO:0000256" key="3">
    <source>
        <dbReference type="ARBA" id="ARBA00022729"/>
    </source>
</evidence>
<feature type="domain" description="Disease resistance R13L4/SHOC-2-like LRR" evidence="8">
    <location>
        <begin position="440"/>
        <end position="544"/>
    </location>
</feature>
<dbReference type="EMBL" id="MCFG01000064">
    <property type="protein sequence ID" value="ORX83819.1"/>
    <property type="molecule type" value="Genomic_DNA"/>
</dbReference>
<keyword evidence="5 7" id="KW-0472">Membrane</keyword>
<dbReference type="InterPro" id="IPR051848">
    <property type="entry name" value="PGIP"/>
</dbReference>
<name>A0A1Y1XDK2_9FUNG</name>
<evidence type="ECO:0000256" key="6">
    <source>
        <dbReference type="SAM" id="MobiDB-lite"/>
    </source>
</evidence>
<reference evidence="9 10" key="2">
    <citation type="submission" date="2016-08" db="EMBL/GenBank/DDBJ databases">
        <title>Pervasive Adenine N6-methylation of Active Genes in Fungi.</title>
        <authorList>
            <consortium name="DOE Joint Genome Institute"/>
            <person name="Mondo S.J."/>
            <person name="Dannebaum R.O."/>
            <person name="Kuo R.C."/>
            <person name="Labutti K."/>
            <person name="Haridas S."/>
            <person name="Kuo A."/>
            <person name="Salamov A."/>
            <person name="Ahrendt S.R."/>
            <person name="Lipzen A."/>
            <person name="Sullivan W."/>
            <person name="Andreopoulos W.B."/>
            <person name="Clum A."/>
            <person name="Lindquist E."/>
            <person name="Daum C."/>
            <person name="Ramamoorthy G.K."/>
            <person name="Gryganskyi A."/>
            <person name="Culley D."/>
            <person name="Magnuson J.K."/>
            <person name="James T.Y."/>
            <person name="O'Malley M.A."/>
            <person name="Stajich J.E."/>
            <person name="Spatafora J.W."/>
            <person name="Visel A."/>
            <person name="Grigoriev I.V."/>
        </authorList>
    </citation>
    <scope>NUCLEOTIDE SEQUENCE [LARGE SCALE GENOMIC DNA]</scope>
    <source>
        <strain evidence="9 10">S4</strain>
    </source>
</reference>
<dbReference type="FunFam" id="3.80.10.10:FF:000400">
    <property type="entry name" value="Nuclear pore complex protein NUP107"/>
    <property type="match status" value="1"/>
</dbReference>
<evidence type="ECO:0000313" key="10">
    <source>
        <dbReference type="Proteomes" id="UP000193944"/>
    </source>
</evidence>
<accession>A0A1Y1XDK2</accession>
<dbReference type="SUPFAM" id="SSF52058">
    <property type="entry name" value="L domain-like"/>
    <property type="match status" value="1"/>
</dbReference>
<keyword evidence="3" id="KW-0732">Signal</keyword>
<dbReference type="OrthoDB" id="1394818at2759"/>
<evidence type="ECO:0000256" key="5">
    <source>
        <dbReference type="ARBA" id="ARBA00023136"/>
    </source>
</evidence>
<feature type="transmembrane region" description="Helical" evidence="7">
    <location>
        <begin position="7"/>
        <end position="25"/>
    </location>
</feature>
<organism evidence="9 10">
    <name type="scientific">Anaeromyces robustus</name>
    <dbReference type="NCBI Taxonomy" id="1754192"/>
    <lineage>
        <taxon>Eukaryota</taxon>
        <taxon>Fungi</taxon>
        <taxon>Fungi incertae sedis</taxon>
        <taxon>Chytridiomycota</taxon>
        <taxon>Chytridiomycota incertae sedis</taxon>
        <taxon>Neocallimastigomycetes</taxon>
        <taxon>Neocallimastigales</taxon>
        <taxon>Neocallimastigaceae</taxon>
        <taxon>Anaeromyces</taxon>
    </lineage>
</organism>
<proteinExistence type="predicted"/>
<feature type="region of interest" description="Disordered" evidence="6">
    <location>
        <begin position="304"/>
        <end position="336"/>
    </location>
</feature>
<dbReference type="Proteomes" id="UP000193944">
    <property type="component" value="Unassembled WGS sequence"/>
</dbReference>
<sequence length="577" mass="64597">MIKLLYSILYFLSCIIFTFGLMVRIPNNSCPSGLSDSNYYCYEFCFEGRQLRTINSKSNTYRYTLTLGEGINIIYIEKGNFGYENRYQSLSSNISDKESLHVIYCVQYSNGDYECKSAPGYIKDLSNYYTLLYNGKSYVKSTIDNGTEFQNDCNINVGGLIQPNGNGTIYFCISKDRGINFVKENKDIMITFDSDDENIFADSDKYEYNNFALKIYSKGEYSGIMFFNLANGVYCVNRETSEMSKDKRFCKTGIIDKYNCENGNCYLVTSTTQNETFTTTTNQNETSITTITQNETSITTITQNETSTTTTTQNEISTTTTTQNEISTTTTTQNEISTTPKAITTTKTTTTPKATTTTKTTTTSKATTTIKTTSKNSKTKTSTTTTITKETENSTTPIKSDLPESLINECKIVNSFLKKDEINCCEYEGIICDNNHIIMIELSHNNIIGQIPSEIGNLSNLKILDLSNNRQINGYIPSSICKLDKLQKLNLSFTSLTGSISSEIGNLRSLEYLNLSDNKLNGLLPSSMDNLINLRHLKGSNKSRTSRVQSLIHKAILCVIGSSSKLSNNLNNKNKNR</sequence>
<dbReference type="Gene3D" id="3.80.10.10">
    <property type="entry name" value="Ribonuclease Inhibitor"/>
    <property type="match status" value="1"/>
</dbReference>
<dbReference type="Pfam" id="PF23598">
    <property type="entry name" value="LRR_14"/>
    <property type="match status" value="1"/>
</dbReference>
<evidence type="ECO:0000313" key="9">
    <source>
        <dbReference type="EMBL" id="ORX83819.1"/>
    </source>
</evidence>
<dbReference type="PANTHER" id="PTHR48059">
    <property type="entry name" value="POLYGALACTURONASE INHIBITOR 1"/>
    <property type="match status" value="1"/>
</dbReference>
<keyword evidence="4" id="KW-0677">Repeat</keyword>
<evidence type="ECO:0000259" key="8">
    <source>
        <dbReference type="Pfam" id="PF23598"/>
    </source>
</evidence>
<dbReference type="InterPro" id="IPR055414">
    <property type="entry name" value="LRR_R13L4/SHOC2-like"/>
</dbReference>
<comment type="subcellular location">
    <subcellularLocation>
        <location evidence="1">Cell envelope</location>
    </subcellularLocation>
    <subcellularLocation>
        <location evidence="2">Membrane</location>
    </subcellularLocation>
</comment>
<keyword evidence="7" id="KW-0812">Transmembrane</keyword>
<keyword evidence="7" id="KW-1133">Transmembrane helix</keyword>
<evidence type="ECO:0000256" key="2">
    <source>
        <dbReference type="ARBA" id="ARBA00004370"/>
    </source>
</evidence>
<gene>
    <name evidence="9" type="ORF">BCR32DRAFT_277638</name>
</gene>
<dbReference type="AlphaFoldDB" id="A0A1Y1XDK2"/>